<comment type="caution">
    <text evidence="1">The sequence shown here is derived from an EMBL/GenBank/DDBJ whole genome shotgun (WGS) entry which is preliminary data.</text>
</comment>
<protein>
    <submittedName>
        <fullName evidence="1">Uncharacterized protein</fullName>
    </submittedName>
</protein>
<dbReference type="EMBL" id="CM055734">
    <property type="protein sequence ID" value="KAJ8009509.1"/>
    <property type="molecule type" value="Genomic_DNA"/>
</dbReference>
<sequence length="134" mass="15924">MAVCVYEGTRRKDGKGVAIKFIPRSESEVYLTEHGTVYKHSLEVVLMHLVSQPPVCENVVELLDWYELPKWSSWSRVKLRFKFNQRNIRNLYSNQSSFNADRASSVRQTRQQKRRKYPLQLLQEMKCWNCKETP</sequence>
<reference evidence="1" key="1">
    <citation type="submission" date="2021-05" db="EMBL/GenBank/DDBJ databases">
        <authorList>
            <person name="Pan Q."/>
            <person name="Jouanno E."/>
            <person name="Zahm M."/>
            <person name="Klopp C."/>
            <person name="Cabau C."/>
            <person name="Louis A."/>
            <person name="Berthelot C."/>
            <person name="Parey E."/>
            <person name="Roest Crollius H."/>
            <person name="Montfort J."/>
            <person name="Robinson-Rechavi M."/>
            <person name="Bouchez O."/>
            <person name="Lampietro C."/>
            <person name="Lopez Roques C."/>
            <person name="Donnadieu C."/>
            <person name="Postlethwait J."/>
            <person name="Bobe J."/>
            <person name="Dillon D."/>
            <person name="Chandos A."/>
            <person name="von Hippel F."/>
            <person name="Guiguen Y."/>
        </authorList>
    </citation>
    <scope>NUCLEOTIDE SEQUENCE</scope>
    <source>
        <strain evidence="1">YG-Jan2019</strain>
    </source>
</reference>
<keyword evidence="2" id="KW-1185">Reference proteome</keyword>
<evidence type="ECO:0000313" key="1">
    <source>
        <dbReference type="EMBL" id="KAJ8009509.1"/>
    </source>
</evidence>
<organism evidence="1 2">
    <name type="scientific">Dallia pectoralis</name>
    <name type="common">Alaska blackfish</name>
    <dbReference type="NCBI Taxonomy" id="75939"/>
    <lineage>
        <taxon>Eukaryota</taxon>
        <taxon>Metazoa</taxon>
        <taxon>Chordata</taxon>
        <taxon>Craniata</taxon>
        <taxon>Vertebrata</taxon>
        <taxon>Euteleostomi</taxon>
        <taxon>Actinopterygii</taxon>
        <taxon>Neopterygii</taxon>
        <taxon>Teleostei</taxon>
        <taxon>Protacanthopterygii</taxon>
        <taxon>Esociformes</taxon>
        <taxon>Umbridae</taxon>
        <taxon>Dallia</taxon>
    </lineage>
</organism>
<gene>
    <name evidence="1" type="ORF">DPEC_G00089620</name>
</gene>
<accession>A0ACC2H0F3</accession>
<proteinExistence type="predicted"/>
<dbReference type="Proteomes" id="UP001157502">
    <property type="component" value="Chromosome 7"/>
</dbReference>
<name>A0ACC2H0F3_DALPE</name>
<evidence type="ECO:0000313" key="2">
    <source>
        <dbReference type="Proteomes" id="UP001157502"/>
    </source>
</evidence>